<keyword evidence="2" id="KW-0812">Transmembrane</keyword>
<feature type="coiled-coil region" evidence="1">
    <location>
        <begin position="36"/>
        <end position="63"/>
    </location>
</feature>
<keyword evidence="1" id="KW-0175">Coiled coil</keyword>
<reference evidence="3 4" key="1">
    <citation type="submission" date="2022-12" db="EMBL/GenBank/DDBJ databases">
        <title>Polyphasic characterization of Geotalea uranireducens NIT-SL11 newly isolated from a complex of sewage sludge and microbially reduced graphene oxide.</title>
        <authorList>
            <person name="Xie L."/>
            <person name="Yoshida N."/>
            <person name="Meng L."/>
        </authorList>
    </citation>
    <scope>NUCLEOTIDE SEQUENCE [LARGE SCALE GENOMIC DNA]</scope>
    <source>
        <strain evidence="3 4">NIT-SL11</strain>
    </source>
</reference>
<accession>A0ABN6VP32</accession>
<organism evidence="3 4">
    <name type="scientific">Geotalea uraniireducens</name>
    <dbReference type="NCBI Taxonomy" id="351604"/>
    <lineage>
        <taxon>Bacteria</taxon>
        <taxon>Pseudomonadati</taxon>
        <taxon>Thermodesulfobacteriota</taxon>
        <taxon>Desulfuromonadia</taxon>
        <taxon>Geobacterales</taxon>
        <taxon>Geobacteraceae</taxon>
        <taxon>Geotalea</taxon>
    </lineage>
</organism>
<keyword evidence="4" id="KW-1185">Reference proteome</keyword>
<evidence type="ECO:0000256" key="1">
    <source>
        <dbReference type="SAM" id="Coils"/>
    </source>
</evidence>
<proteinExistence type="predicted"/>
<keyword evidence="2" id="KW-1133">Transmembrane helix</keyword>
<dbReference type="Proteomes" id="UP001317705">
    <property type="component" value="Chromosome"/>
</dbReference>
<dbReference type="EMBL" id="AP027151">
    <property type="protein sequence ID" value="BDV41988.1"/>
    <property type="molecule type" value="Genomic_DNA"/>
</dbReference>
<evidence type="ECO:0000256" key="2">
    <source>
        <dbReference type="SAM" id="Phobius"/>
    </source>
</evidence>
<gene>
    <name evidence="3" type="ORF">GURASL_09110</name>
</gene>
<name>A0ABN6VP32_9BACT</name>
<feature type="transmembrane region" description="Helical" evidence="2">
    <location>
        <begin position="6"/>
        <end position="32"/>
    </location>
</feature>
<dbReference type="RefSeq" id="WP_282002164.1">
    <property type="nucleotide sequence ID" value="NZ_AP027151.1"/>
</dbReference>
<evidence type="ECO:0000313" key="3">
    <source>
        <dbReference type="EMBL" id="BDV41988.1"/>
    </source>
</evidence>
<protein>
    <submittedName>
        <fullName evidence="3">Uncharacterized protein</fullName>
    </submittedName>
</protein>
<sequence length="86" mass="8883">MELVGGFMVMMGIIGFFLAVVWLVMPLVLFAIKGKVDRMLVLLEGVEQRLAALESRQAAAAESAGAVAATPLPAAGAAGEPVEPTD</sequence>
<evidence type="ECO:0000313" key="4">
    <source>
        <dbReference type="Proteomes" id="UP001317705"/>
    </source>
</evidence>
<keyword evidence="2" id="KW-0472">Membrane</keyword>